<dbReference type="OrthoDB" id="580775at2"/>
<dbReference type="InterPro" id="IPR012685">
    <property type="entry name" value="CHP02304_F390_synth-rel"/>
</dbReference>
<protein>
    <submittedName>
        <fullName evidence="1">Adenylate cyclase</fullName>
    </submittedName>
</protein>
<proteinExistence type="predicted"/>
<evidence type="ECO:0000313" key="2">
    <source>
        <dbReference type="Proteomes" id="UP000077881"/>
    </source>
</evidence>
<dbReference type="RefSeq" id="WP_057981528.1">
    <property type="nucleotide sequence ID" value="NZ_LDJR01000059.1"/>
</dbReference>
<dbReference type="InterPro" id="IPR053158">
    <property type="entry name" value="CapK_Type1_Caps_Biosynth"/>
</dbReference>
<dbReference type="Proteomes" id="UP000077881">
    <property type="component" value="Unassembled WGS sequence"/>
</dbReference>
<dbReference type="STRING" id="217031.ABB05_18900"/>
<sequence>MDILSILKEYIHQKFFRQFRTREKLEQYQEKQVQEHLQFVLKHSPFYRDYYQVTDETEINNWRHLPMIEKTVMMEHFTSLNTVGMEREEAFSVALKAEQNRDFSPTINGVTIGLSSGTSGNRGLFIVSPTERKRWAGVILAKLLPANIWHRQKIAFFLRANSNLYTTTQSNRIAFAFFDLLDSFTEHVERLNRLQPTILVAPPSMLRFLAKSLREGELQISPLKILSVAEVLDPMDEQFIQETFEQKVHQVYQCTEGFLGCTCEHGTIHINEELLIMEKEYLDDHKFIPIITDFSRKAQPILRYRLNDILTERTSPCPCGSPMLAIEKIEGRSDDIFYFQRGEKRVPLFPDFIRRTIISASNEIEEYRVIQTTIDQIEIQIKWKQKQEEDKVRSALTKFFLGQDIKTPYLAFQDYDFQPGVRKLRRVESRIQW</sequence>
<dbReference type="InterPro" id="IPR042099">
    <property type="entry name" value="ANL_N_sf"/>
</dbReference>
<accession>A0A177ZII4</accession>
<dbReference type="SUPFAM" id="SSF56801">
    <property type="entry name" value="Acetyl-CoA synthetase-like"/>
    <property type="match status" value="1"/>
</dbReference>
<reference evidence="1 2" key="1">
    <citation type="submission" date="2015-05" db="EMBL/GenBank/DDBJ databases">
        <title>Comparison of genome.</title>
        <authorList>
            <person name="Zheng Z."/>
            <person name="Sun M."/>
        </authorList>
    </citation>
    <scope>NUCLEOTIDE SEQUENCE [LARGE SCALE GENOMIC DNA]</scope>
    <source>
        <strain evidence="1 2">G25-74</strain>
    </source>
</reference>
<dbReference type="EMBL" id="LDJR01000059">
    <property type="protein sequence ID" value="OAK67767.1"/>
    <property type="molecule type" value="Genomic_DNA"/>
</dbReference>
<organism evidence="1 2">
    <name type="scientific">Lederbergia galactosidilytica</name>
    <dbReference type="NCBI Taxonomy" id="217031"/>
    <lineage>
        <taxon>Bacteria</taxon>
        <taxon>Bacillati</taxon>
        <taxon>Bacillota</taxon>
        <taxon>Bacilli</taxon>
        <taxon>Bacillales</taxon>
        <taxon>Bacillaceae</taxon>
        <taxon>Lederbergia</taxon>
    </lineage>
</organism>
<comment type="caution">
    <text evidence="1">The sequence shown here is derived from an EMBL/GenBank/DDBJ whole genome shotgun (WGS) entry which is preliminary data.</text>
</comment>
<dbReference type="PANTHER" id="PTHR36932:SF1">
    <property type="entry name" value="CAPSULAR POLYSACCHARIDE BIOSYNTHESIS PROTEIN"/>
    <property type="match status" value="1"/>
</dbReference>
<dbReference type="NCBIfam" id="TIGR02304">
    <property type="entry name" value="aden_form_hyp"/>
    <property type="match status" value="1"/>
</dbReference>
<evidence type="ECO:0000313" key="1">
    <source>
        <dbReference type="EMBL" id="OAK67767.1"/>
    </source>
</evidence>
<keyword evidence="2" id="KW-1185">Reference proteome</keyword>
<dbReference type="AlphaFoldDB" id="A0A177ZII4"/>
<gene>
    <name evidence="1" type="ORF">ABB05_18900</name>
</gene>
<dbReference type="PANTHER" id="PTHR36932">
    <property type="entry name" value="CAPSULAR POLYSACCHARIDE BIOSYNTHESIS PROTEIN"/>
    <property type="match status" value="1"/>
</dbReference>
<dbReference type="Gene3D" id="3.40.50.12780">
    <property type="entry name" value="N-terminal domain of ligase-like"/>
    <property type="match status" value="1"/>
</dbReference>
<dbReference type="PATRIC" id="fig|217031.6.peg.4103"/>
<name>A0A177ZII4_9BACI</name>